<dbReference type="AlphaFoldDB" id="A0A7R8WEJ4"/>
<evidence type="ECO:0000313" key="3">
    <source>
        <dbReference type="EMBL" id="CAD7229534.1"/>
    </source>
</evidence>
<evidence type="ECO:0000256" key="1">
    <source>
        <dbReference type="SAM" id="MobiDB-lite"/>
    </source>
</evidence>
<name>A0A7R8WEJ4_9CRUS</name>
<proteinExistence type="predicted"/>
<organism evidence="3">
    <name type="scientific">Cyprideis torosa</name>
    <dbReference type="NCBI Taxonomy" id="163714"/>
    <lineage>
        <taxon>Eukaryota</taxon>
        <taxon>Metazoa</taxon>
        <taxon>Ecdysozoa</taxon>
        <taxon>Arthropoda</taxon>
        <taxon>Crustacea</taxon>
        <taxon>Oligostraca</taxon>
        <taxon>Ostracoda</taxon>
        <taxon>Podocopa</taxon>
        <taxon>Podocopida</taxon>
        <taxon>Cytherocopina</taxon>
        <taxon>Cytheroidea</taxon>
        <taxon>Cytherideidae</taxon>
        <taxon>Cyprideis</taxon>
    </lineage>
</organism>
<accession>A0A7R8WEJ4</accession>
<gene>
    <name evidence="3" type="ORF">CTOB1V02_LOCUS7403</name>
</gene>
<feature type="chain" id="PRO_5043389030" evidence="2">
    <location>
        <begin position="28"/>
        <end position="247"/>
    </location>
</feature>
<dbReference type="EMBL" id="OB662126">
    <property type="protein sequence ID" value="CAD7229534.1"/>
    <property type="molecule type" value="Genomic_DNA"/>
</dbReference>
<feature type="signal peptide" evidence="2">
    <location>
        <begin position="1"/>
        <end position="27"/>
    </location>
</feature>
<reference evidence="3" key="1">
    <citation type="submission" date="2020-11" db="EMBL/GenBank/DDBJ databases">
        <authorList>
            <person name="Tran Van P."/>
        </authorList>
    </citation>
    <scope>NUCLEOTIDE SEQUENCE</scope>
</reference>
<feature type="compositionally biased region" description="Basic and acidic residues" evidence="1">
    <location>
        <begin position="75"/>
        <end position="86"/>
    </location>
</feature>
<feature type="compositionally biased region" description="Basic and acidic residues" evidence="1">
    <location>
        <begin position="179"/>
        <end position="198"/>
    </location>
</feature>
<protein>
    <submittedName>
        <fullName evidence="3">Uncharacterized protein</fullName>
    </submittedName>
</protein>
<feature type="region of interest" description="Disordered" evidence="1">
    <location>
        <begin position="170"/>
        <end position="198"/>
    </location>
</feature>
<sequence>MSGSFSMSRRIGMILLLLAICQELCYSEILRFDPNLDGGSIVHIIRKRSPDEPSSPPSFPSDNSTASDPSTDVLPPRHIDDVKYESSDSLSPTESPKPVVSSSSSIPSANAPVSQSSPGTSTTTTSAIPPDEQTFPPLLPNSGSGDDDLDDDEILELDAIKTAIMDILKGLGNDSDPFSEAKPDPELRDPEEDKEHDQWKSLMEKLKNQGYIRENEIINATAVWDEKDRTNVSIKNSPSPGPKRSFF</sequence>
<feature type="compositionally biased region" description="Low complexity" evidence="1">
    <location>
        <begin position="91"/>
        <end position="126"/>
    </location>
</feature>
<feature type="region of interest" description="Disordered" evidence="1">
    <location>
        <begin position="47"/>
        <end position="153"/>
    </location>
</feature>
<evidence type="ECO:0000256" key="2">
    <source>
        <dbReference type="SAM" id="SignalP"/>
    </source>
</evidence>
<keyword evidence="2" id="KW-0732">Signal</keyword>